<proteinExistence type="predicted"/>
<sequence length="184" mass="21630">MENDIILSSNSDDRPYSCDQCNRRFKELSTLHIIIKGFTQKNPTRATYMRYVSEGKAFRQRVSYVVSSTYTHRSFAFYVCLTCGKSFRYKWSQRTQKCEAERGEEGTDIIRHRPDWLERLLEIKPDETSAFDTKMEEAFNSPDEDDRNRSNFFDSKTYYENDSLPTLDLSQLSLSLDSDLIFPS</sequence>
<protein>
    <submittedName>
        <fullName evidence="1">Uncharacterized protein</fullName>
    </submittedName>
</protein>
<name>A0A8J2WRF6_9CRUS</name>
<dbReference type="AlphaFoldDB" id="A0A8J2WRF6"/>
<evidence type="ECO:0000313" key="2">
    <source>
        <dbReference type="Proteomes" id="UP000789390"/>
    </source>
</evidence>
<evidence type="ECO:0000313" key="1">
    <source>
        <dbReference type="EMBL" id="CAH0112838.1"/>
    </source>
</evidence>
<gene>
    <name evidence="1" type="ORF">DGAL_LOCUS16631</name>
</gene>
<comment type="caution">
    <text evidence="1">The sequence shown here is derived from an EMBL/GenBank/DDBJ whole genome shotgun (WGS) entry which is preliminary data.</text>
</comment>
<accession>A0A8J2WRF6</accession>
<dbReference type="Gene3D" id="3.30.160.60">
    <property type="entry name" value="Classic Zinc Finger"/>
    <property type="match status" value="1"/>
</dbReference>
<dbReference type="OrthoDB" id="654211at2759"/>
<reference evidence="1" key="1">
    <citation type="submission" date="2021-11" db="EMBL/GenBank/DDBJ databases">
        <authorList>
            <person name="Schell T."/>
        </authorList>
    </citation>
    <scope>NUCLEOTIDE SEQUENCE</scope>
    <source>
        <strain evidence="1">M5</strain>
    </source>
</reference>
<dbReference type="Proteomes" id="UP000789390">
    <property type="component" value="Unassembled WGS sequence"/>
</dbReference>
<organism evidence="1 2">
    <name type="scientific">Daphnia galeata</name>
    <dbReference type="NCBI Taxonomy" id="27404"/>
    <lineage>
        <taxon>Eukaryota</taxon>
        <taxon>Metazoa</taxon>
        <taxon>Ecdysozoa</taxon>
        <taxon>Arthropoda</taxon>
        <taxon>Crustacea</taxon>
        <taxon>Branchiopoda</taxon>
        <taxon>Diplostraca</taxon>
        <taxon>Cladocera</taxon>
        <taxon>Anomopoda</taxon>
        <taxon>Daphniidae</taxon>
        <taxon>Daphnia</taxon>
    </lineage>
</organism>
<keyword evidence="2" id="KW-1185">Reference proteome</keyword>
<dbReference type="EMBL" id="CAKKLH010000332">
    <property type="protein sequence ID" value="CAH0112838.1"/>
    <property type="molecule type" value="Genomic_DNA"/>
</dbReference>